<evidence type="ECO:0008006" key="4">
    <source>
        <dbReference type="Google" id="ProtNLM"/>
    </source>
</evidence>
<reference evidence="2 3" key="1">
    <citation type="submission" date="2019-11" db="EMBL/GenBank/DDBJ databases">
        <title>Whole genome sequence of a plant growth promoting strain Serratia marcescens BTL07 isolated from the rhizoplane of Chili (Capsicum annuum).</title>
        <authorList>
            <person name="Dutta S."/>
            <person name="Khatun A."/>
            <person name="Gupta D.R."/>
            <person name="Surovy M.Z."/>
            <person name="Rahman M.M."/>
            <person name="Mahmud N.U."/>
            <person name="Emes R."/>
            <person name="Warry A."/>
            <person name="West H."/>
            <person name="Clarke M.L."/>
            <person name="Islam M.T."/>
        </authorList>
    </citation>
    <scope>NUCLEOTIDE SEQUENCE [LARGE SCALE GENOMIC DNA]</scope>
    <source>
        <strain evidence="2 3">BTL07</strain>
    </source>
</reference>
<accession>A0ABD6HSC0</accession>
<comment type="caution">
    <text evidence="2">The sequence shown here is derived from an EMBL/GenBank/DDBJ whole genome shotgun (WGS) entry which is preliminary data.</text>
</comment>
<evidence type="ECO:0000256" key="1">
    <source>
        <dbReference type="SAM" id="Phobius"/>
    </source>
</evidence>
<gene>
    <name evidence="2" type="ORF">GMA22_14680</name>
</gene>
<keyword evidence="1" id="KW-0812">Transmembrane</keyword>
<feature type="transmembrane region" description="Helical" evidence="1">
    <location>
        <begin position="22"/>
        <end position="51"/>
    </location>
</feature>
<dbReference type="Proteomes" id="UP000443014">
    <property type="component" value="Unassembled WGS sequence"/>
</dbReference>
<organism evidence="2 3">
    <name type="scientific">Serratia marcescens</name>
    <dbReference type="NCBI Taxonomy" id="615"/>
    <lineage>
        <taxon>Bacteria</taxon>
        <taxon>Pseudomonadati</taxon>
        <taxon>Pseudomonadota</taxon>
        <taxon>Gammaproteobacteria</taxon>
        <taxon>Enterobacterales</taxon>
        <taxon>Yersiniaceae</taxon>
        <taxon>Serratia</taxon>
    </lineage>
</organism>
<evidence type="ECO:0000313" key="2">
    <source>
        <dbReference type="EMBL" id="MVF04500.1"/>
    </source>
</evidence>
<keyword evidence="1" id="KW-1133">Transmembrane helix</keyword>
<dbReference type="EMBL" id="WNKC01000002">
    <property type="protein sequence ID" value="MVF04500.1"/>
    <property type="molecule type" value="Genomic_DNA"/>
</dbReference>
<feature type="transmembrane region" description="Helical" evidence="1">
    <location>
        <begin position="134"/>
        <end position="154"/>
    </location>
</feature>
<name>A0ABD6HSC0_SERMA</name>
<sequence length="202" mass="22492">MDLKGNFMNYQVVPFWFYSGKALLAVLAAIGLGVCGVSAAFFYCLLLALVWPVAVSMRLHQLAEKGVAMNPRRASQWMVYVQGIPVQETRQVLTNPCFALENRMRTFFLCAFTAKTLLQMALLLLLIAQLAATVNLWIALAGVLFGAWLVYTTVDSIQALRSLARRQWVSEQWVSDSGSIWHRAALIGRKGPAAALERLLAW</sequence>
<feature type="transmembrane region" description="Helical" evidence="1">
    <location>
        <begin position="107"/>
        <end position="128"/>
    </location>
</feature>
<proteinExistence type="predicted"/>
<dbReference type="AlphaFoldDB" id="A0ABD6HSC0"/>
<protein>
    <recommendedName>
        <fullName evidence="4">Inner membrane protein</fullName>
    </recommendedName>
</protein>
<evidence type="ECO:0000313" key="3">
    <source>
        <dbReference type="Proteomes" id="UP000443014"/>
    </source>
</evidence>
<keyword evidence="1" id="KW-0472">Membrane</keyword>